<comment type="caution">
    <text evidence="1">The sequence shown here is derived from an EMBL/GenBank/DDBJ whole genome shotgun (WGS) entry which is preliminary data.</text>
</comment>
<gene>
    <name evidence="1" type="ORF">T01_4742</name>
</gene>
<protein>
    <submittedName>
        <fullName evidence="1">Uncharacterized protein</fullName>
    </submittedName>
</protein>
<evidence type="ECO:0000313" key="1">
    <source>
        <dbReference type="EMBL" id="KRY36043.1"/>
    </source>
</evidence>
<reference evidence="1 2" key="1">
    <citation type="submission" date="2015-01" db="EMBL/GenBank/DDBJ databases">
        <title>Evolution of Trichinella species and genotypes.</title>
        <authorList>
            <person name="Korhonen P.K."/>
            <person name="Edoardo P."/>
            <person name="Giuseppe L.R."/>
            <person name="Gasser R.B."/>
        </authorList>
    </citation>
    <scope>NUCLEOTIDE SEQUENCE [LARGE SCALE GENOMIC DNA]</scope>
    <source>
        <strain evidence="1">ISS3</strain>
    </source>
</reference>
<keyword evidence="2" id="KW-1185">Reference proteome</keyword>
<name>A0A0V1BFX0_TRISP</name>
<dbReference type="InParanoid" id="A0A0V1BFX0"/>
<sequence length="202" mass="22543">MFTSVCSICGISNILGYINCTHFIHDSITLTSSEYDVSSDGTFNTSNVEDEEVRISIQKLLQFIYHCVNYFSENFNFYYSSCCSCVLYVASQTSVIAYINCTHFIHDSITLTSSEYDVSSVGTFKMDYVNIMREFSLSRSRCHSQTAFPTDKNFTMISTCDSNKSSSLSSINCCPAALLEVLLSHITLTSSEYDVSSDGTFS</sequence>
<accession>A0A0V1BFX0</accession>
<dbReference type="EMBL" id="JYDH01000047">
    <property type="protein sequence ID" value="KRY36043.1"/>
    <property type="molecule type" value="Genomic_DNA"/>
</dbReference>
<feature type="non-terminal residue" evidence="1">
    <location>
        <position position="202"/>
    </location>
</feature>
<organism evidence="1 2">
    <name type="scientific">Trichinella spiralis</name>
    <name type="common">Trichina worm</name>
    <dbReference type="NCBI Taxonomy" id="6334"/>
    <lineage>
        <taxon>Eukaryota</taxon>
        <taxon>Metazoa</taxon>
        <taxon>Ecdysozoa</taxon>
        <taxon>Nematoda</taxon>
        <taxon>Enoplea</taxon>
        <taxon>Dorylaimia</taxon>
        <taxon>Trichinellida</taxon>
        <taxon>Trichinellidae</taxon>
        <taxon>Trichinella</taxon>
    </lineage>
</organism>
<evidence type="ECO:0000313" key="2">
    <source>
        <dbReference type="Proteomes" id="UP000054776"/>
    </source>
</evidence>
<dbReference type="OrthoDB" id="5931695at2759"/>
<dbReference type="AlphaFoldDB" id="A0A0V1BFX0"/>
<dbReference type="Proteomes" id="UP000054776">
    <property type="component" value="Unassembled WGS sequence"/>
</dbReference>
<proteinExistence type="predicted"/>